<organism evidence="3 4">
    <name type="scientific">Helianthus annuus</name>
    <name type="common">Common sunflower</name>
    <dbReference type="NCBI Taxonomy" id="4232"/>
    <lineage>
        <taxon>Eukaryota</taxon>
        <taxon>Viridiplantae</taxon>
        <taxon>Streptophyta</taxon>
        <taxon>Embryophyta</taxon>
        <taxon>Tracheophyta</taxon>
        <taxon>Spermatophyta</taxon>
        <taxon>Magnoliopsida</taxon>
        <taxon>eudicotyledons</taxon>
        <taxon>Gunneridae</taxon>
        <taxon>Pentapetalae</taxon>
        <taxon>asterids</taxon>
        <taxon>campanulids</taxon>
        <taxon>Asterales</taxon>
        <taxon>Asteraceae</taxon>
        <taxon>Asteroideae</taxon>
        <taxon>Heliantheae alliance</taxon>
        <taxon>Heliantheae</taxon>
        <taxon>Helianthus</taxon>
    </lineage>
</organism>
<evidence type="ECO:0000313" key="4">
    <source>
        <dbReference type="Proteomes" id="UP000215914"/>
    </source>
</evidence>
<evidence type="ECO:0000313" key="3">
    <source>
        <dbReference type="EMBL" id="OTF99885.1"/>
    </source>
</evidence>
<reference evidence="3" key="2">
    <citation type="submission" date="2017-02" db="EMBL/GenBank/DDBJ databases">
        <title>Sunflower complete genome.</title>
        <authorList>
            <person name="Langlade N."/>
            <person name="Munos S."/>
        </authorList>
    </citation>
    <scope>NUCLEOTIDE SEQUENCE [LARGE SCALE GENOMIC DNA]</scope>
    <source>
        <tissue evidence="3">Leaves</tissue>
    </source>
</reference>
<dbReference type="InParanoid" id="A0A251SNL3"/>
<accession>A0A251SNL3</accession>
<dbReference type="EMBL" id="CM007903">
    <property type="protein sequence ID" value="OTF99885.1"/>
    <property type="molecule type" value="Genomic_DNA"/>
</dbReference>
<sequence>MSRQQKQQGRRQWIPTTVFQVKRIGGAGDRLTGGDDGGGRQTWLQHTGEGGGDFNSFRQVHREDTRRRWWLPPELR</sequence>
<reference evidence="2 4" key="1">
    <citation type="journal article" date="2017" name="Nature">
        <title>The sunflower genome provides insights into oil metabolism, flowering and Asterid evolution.</title>
        <authorList>
            <person name="Badouin H."/>
            <person name="Gouzy J."/>
            <person name="Grassa C.J."/>
            <person name="Murat F."/>
            <person name="Staton S.E."/>
            <person name="Cottret L."/>
            <person name="Lelandais-Briere C."/>
            <person name="Owens G.L."/>
            <person name="Carrere S."/>
            <person name="Mayjonade B."/>
            <person name="Legrand L."/>
            <person name="Gill N."/>
            <person name="Kane N.C."/>
            <person name="Bowers J.E."/>
            <person name="Hubner S."/>
            <person name="Bellec A."/>
            <person name="Berard A."/>
            <person name="Berges H."/>
            <person name="Blanchet N."/>
            <person name="Boniface M.C."/>
            <person name="Brunel D."/>
            <person name="Catrice O."/>
            <person name="Chaidir N."/>
            <person name="Claudel C."/>
            <person name="Donnadieu C."/>
            <person name="Faraut T."/>
            <person name="Fievet G."/>
            <person name="Helmstetter N."/>
            <person name="King M."/>
            <person name="Knapp S.J."/>
            <person name="Lai Z."/>
            <person name="Le Paslier M.C."/>
            <person name="Lippi Y."/>
            <person name="Lorenzon L."/>
            <person name="Mandel J.R."/>
            <person name="Marage G."/>
            <person name="Marchand G."/>
            <person name="Marquand E."/>
            <person name="Bret-Mestries E."/>
            <person name="Morien E."/>
            <person name="Nambeesan S."/>
            <person name="Nguyen T."/>
            <person name="Pegot-Espagnet P."/>
            <person name="Pouilly N."/>
            <person name="Raftis F."/>
            <person name="Sallet E."/>
            <person name="Schiex T."/>
            <person name="Thomas J."/>
            <person name="Vandecasteele C."/>
            <person name="Vares D."/>
            <person name="Vear F."/>
            <person name="Vautrin S."/>
            <person name="Crespi M."/>
            <person name="Mangin B."/>
            <person name="Burke J.M."/>
            <person name="Salse J."/>
            <person name="Munos S."/>
            <person name="Vincourt P."/>
            <person name="Rieseberg L.H."/>
            <person name="Langlade N.B."/>
        </authorList>
    </citation>
    <scope>NUCLEOTIDE SEQUENCE [LARGE SCALE GENOMIC DNA]</scope>
    <source>
        <strain evidence="4">cv. SF193</strain>
        <tissue evidence="2">Leaves</tissue>
    </source>
</reference>
<dbReference type="Proteomes" id="UP000215914">
    <property type="component" value="Chromosome 14"/>
</dbReference>
<gene>
    <name evidence="3" type="ORF">HannXRQ_Chr14g0461481</name>
    <name evidence="2" type="ORF">HanXRQr2_Chr14g0668711</name>
</gene>
<name>A0A251SNL3_HELAN</name>
<protein>
    <submittedName>
        <fullName evidence="3">Uncharacterized protein</fullName>
    </submittedName>
</protein>
<dbReference type="AlphaFoldDB" id="A0A251SNL3"/>
<dbReference type="Gramene" id="mRNA:HanXRQr2_Chr14g0668711">
    <property type="protein sequence ID" value="mRNA:HanXRQr2_Chr14g0668711"/>
    <property type="gene ID" value="HanXRQr2_Chr14g0668711"/>
</dbReference>
<dbReference type="EMBL" id="MNCJ02000329">
    <property type="protein sequence ID" value="KAF5771268.1"/>
    <property type="molecule type" value="Genomic_DNA"/>
</dbReference>
<evidence type="ECO:0000256" key="1">
    <source>
        <dbReference type="SAM" id="MobiDB-lite"/>
    </source>
</evidence>
<proteinExistence type="predicted"/>
<evidence type="ECO:0000313" key="2">
    <source>
        <dbReference type="EMBL" id="KAF5771268.1"/>
    </source>
</evidence>
<feature type="region of interest" description="Disordered" evidence="1">
    <location>
        <begin position="26"/>
        <end position="59"/>
    </location>
</feature>
<keyword evidence="4" id="KW-1185">Reference proteome</keyword>
<reference evidence="2" key="3">
    <citation type="submission" date="2020-06" db="EMBL/GenBank/DDBJ databases">
        <title>Helianthus annuus Genome sequencing and assembly Release 2.</title>
        <authorList>
            <person name="Gouzy J."/>
            <person name="Langlade N."/>
            <person name="Munos S."/>
        </authorList>
    </citation>
    <scope>NUCLEOTIDE SEQUENCE</scope>
    <source>
        <tissue evidence="2">Leaves</tissue>
    </source>
</reference>